<name>A0A1W1VRB9_9BACT</name>
<reference evidence="3 4" key="1">
    <citation type="submission" date="2017-04" db="EMBL/GenBank/DDBJ databases">
        <authorList>
            <person name="Afonso C.L."/>
            <person name="Miller P.J."/>
            <person name="Scott M.A."/>
            <person name="Spackman E."/>
            <person name="Goraichik I."/>
            <person name="Dimitrov K.M."/>
            <person name="Suarez D.L."/>
            <person name="Swayne D.E."/>
        </authorList>
    </citation>
    <scope>NUCLEOTIDE SEQUENCE [LARGE SCALE GENOMIC DNA]</scope>
    <source>
        <strain evidence="3 4">DSM 11622</strain>
    </source>
</reference>
<dbReference type="Pfam" id="PF13098">
    <property type="entry name" value="Thioredoxin_2"/>
    <property type="match status" value="1"/>
</dbReference>
<evidence type="ECO:0000313" key="3">
    <source>
        <dbReference type="EMBL" id="SMB95915.1"/>
    </source>
</evidence>
<accession>A0A1W1VRB9</accession>
<dbReference type="STRING" id="645990.SAMN00120144_0499"/>
<keyword evidence="4" id="KW-1185">Reference proteome</keyword>
<dbReference type="Proteomes" id="UP000192266">
    <property type="component" value="Unassembled WGS sequence"/>
</dbReference>
<evidence type="ECO:0000313" key="4">
    <source>
        <dbReference type="Proteomes" id="UP000192266"/>
    </source>
</evidence>
<organism evidence="3 4">
    <name type="scientific">Hymenobacter roseosalivarius DSM 11622</name>
    <dbReference type="NCBI Taxonomy" id="645990"/>
    <lineage>
        <taxon>Bacteria</taxon>
        <taxon>Pseudomonadati</taxon>
        <taxon>Bacteroidota</taxon>
        <taxon>Cytophagia</taxon>
        <taxon>Cytophagales</taxon>
        <taxon>Hymenobacteraceae</taxon>
        <taxon>Hymenobacter</taxon>
    </lineage>
</organism>
<proteinExistence type="predicted"/>
<dbReference type="InterPro" id="IPR012336">
    <property type="entry name" value="Thioredoxin-like_fold"/>
</dbReference>
<protein>
    <recommendedName>
        <fullName evidence="2">Thioredoxin-like fold domain-containing protein</fullName>
    </recommendedName>
</protein>
<evidence type="ECO:0000256" key="1">
    <source>
        <dbReference type="SAM" id="SignalP"/>
    </source>
</evidence>
<feature type="signal peptide" evidence="1">
    <location>
        <begin position="1"/>
        <end position="25"/>
    </location>
</feature>
<evidence type="ECO:0000259" key="2">
    <source>
        <dbReference type="Pfam" id="PF13098"/>
    </source>
</evidence>
<feature type="chain" id="PRO_5012280557" description="Thioredoxin-like fold domain-containing protein" evidence="1">
    <location>
        <begin position="26"/>
        <end position="169"/>
    </location>
</feature>
<gene>
    <name evidence="3" type="ORF">SAMN00120144_0499</name>
</gene>
<keyword evidence="1" id="KW-0732">Signal</keyword>
<dbReference type="InterPro" id="IPR036249">
    <property type="entry name" value="Thioredoxin-like_sf"/>
</dbReference>
<dbReference type="RefSeq" id="WP_084445757.1">
    <property type="nucleotide sequence ID" value="NZ_FWWW01000070.1"/>
</dbReference>
<feature type="domain" description="Thioredoxin-like fold" evidence="2">
    <location>
        <begin position="46"/>
        <end position="158"/>
    </location>
</feature>
<sequence length="169" mass="18418">MLLPLRAFLLLSLLLALGGSRPPHPAGAVRWLTPQALADSMRVRPRPVLVNIYTPSCRYCKLQDLTTFRDKDVVSRLNARFYAVALNAESREPIRLGGHTFTFQATGPDNGVHGLALALARDEHGQVVYPTVVLLDEKLEVRGRWPGLIKAGQLRAALNKLAPGPAAAP</sequence>
<dbReference type="OrthoDB" id="9811036at2"/>
<dbReference type="SUPFAM" id="SSF52833">
    <property type="entry name" value="Thioredoxin-like"/>
    <property type="match status" value="1"/>
</dbReference>
<dbReference type="AlphaFoldDB" id="A0A1W1VRB9"/>
<dbReference type="Gene3D" id="3.40.30.10">
    <property type="entry name" value="Glutaredoxin"/>
    <property type="match status" value="1"/>
</dbReference>
<dbReference type="EMBL" id="FWWW01000070">
    <property type="protein sequence ID" value="SMB95915.1"/>
    <property type="molecule type" value="Genomic_DNA"/>
</dbReference>